<dbReference type="RefSeq" id="WP_092080158.1">
    <property type="nucleotide sequence ID" value="NZ_FNAQ01000019.1"/>
</dbReference>
<name>A0A1G7EAG9_9BACT</name>
<organism evidence="1 2">
    <name type="scientific">Desulfuromonas thiophila</name>
    <dbReference type="NCBI Taxonomy" id="57664"/>
    <lineage>
        <taxon>Bacteria</taxon>
        <taxon>Pseudomonadati</taxon>
        <taxon>Thermodesulfobacteriota</taxon>
        <taxon>Desulfuromonadia</taxon>
        <taxon>Desulfuromonadales</taxon>
        <taxon>Desulfuromonadaceae</taxon>
        <taxon>Desulfuromonas</taxon>
    </lineage>
</organism>
<dbReference type="EMBL" id="FNAQ01000019">
    <property type="protein sequence ID" value="SDE60590.1"/>
    <property type="molecule type" value="Genomic_DNA"/>
</dbReference>
<evidence type="ECO:0000313" key="1">
    <source>
        <dbReference type="EMBL" id="SDE60590.1"/>
    </source>
</evidence>
<keyword evidence="2" id="KW-1185">Reference proteome</keyword>
<dbReference type="Proteomes" id="UP000243205">
    <property type="component" value="Unassembled WGS sequence"/>
</dbReference>
<evidence type="ECO:0000313" key="2">
    <source>
        <dbReference type="Proteomes" id="UP000243205"/>
    </source>
</evidence>
<reference evidence="2" key="1">
    <citation type="submission" date="2016-10" db="EMBL/GenBank/DDBJ databases">
        <authorList>
            <person name="Varghese N."/>
            <person name="Submissions S."/>
        </authorList>
    </citation>
    <scope>NUCLEOTIDE SEQUENCE [LARGE SCALE GENOMIC DNA]</scope>
    <source>
        <strain evidence="2">DSM 8987</strain>
    </source>
</reference>
<dbReference type="Gene3D" id="3.40.50.300">
    <property type="entry name" value="P-loop containing nucleotide triphosphate hydrolases"/>
    <property type="match status" value="1"/>
</dbReference>
<dbReference type="STRING" id="57664.SAMN05661003_1193"/>
<evidence type="ECO:0008006" key="3">
    <source>
        <dbReference type="Google" id="ProtNLM"/>
    </source>
</evidence>
<dbReference type="AlphaFoldDB" id="A0A1G7EAG9"/>
<protein>
    <recommendedName>
        <fullName evidence="3">AAA domain-containing protein</fullName>
    </recommendedName>
</protein>
<dbReference type="SUPFAM" id="SSF52540">
    <property type="entry name" value="P-loop containing nucleoside triphosphate hydrolases"/>
    <property type="match status" value="1"/>
</dbReference>
<gene>
    <name evidence="1" type="ORF">SAMN05661003_1193</name>
</gene>
<dbReference type="InterPro" id="IPR027417">
    <property type="entry name" value="P-loop_NTPase"/>
</dbReference>
<accession>A0A1G7EAG9</accession>
<dbReference type="OrthoDB" id="2531964at2"/>
<sequence length="430" mass="48388">MAAEQTHKLAEVFGTSREVPQTYIERPGVDDRFLNDITRDKHIVIHGASKQGKTCLRKYHLAENDYVVIQCTRDSSKASLYEMLLKHAGVKCEVSESRTLSGSRKLHATISAEGKIPLIAEGSVDGGLESENGHENVTESKDFEIDPEDANDVVRVLKAAAFKKYVVIEDFHYLDEDVQQALAFDLKVFHEMSEFVFIVVGVWLEANKLTLYNGDLSGRIATINADHWEPVHLQEVINSGTALLNISIGEAVQKLIVDGCQGNVGLLQEVCYRLCEKYKIWNTQEDMVDVGSEADVTEMLRAVADEQAARYRNFLARFSEGLGETQLEMYKWIGYAVITATPEELRRGLRPNVIFHRIRPNHPAGDSLQHNNVIQALERVGKVQFKHKLQPLIFDFSNGELVVVDANFLVFAQTHTNDELLEYLGFEPQA</sequence>
<proteinExistence type="predicted"/>